<feature type="region of interest" description="Disordered" evidence="1">
    <location>
        <begin position="432"/>
        <end position="452"/>
    </location>
</feature>
<evidence type="ECO:0000313" key="3">
    <source>
        <dbReference type="EMBL" id="KAJ4487621.1"/>
    </source>
</evidence>
<dbReference type="InterPro" id="IPR014752">
    <property type="entry name" value="Arrestin-like_C"/>
</dbReference>
<evidence type="ECO:0000313" key="2">
    <source>
        <dbReference type="EMBL" id="KAJ4478488.1"/>
    </source>
</evidence>
<evidence type="ECO:0000313" key="4">
    <source>
        <dbReference type="Proteomes" id="UP001150266"/>
    </source>
</evidence>
<sequence>MQDQALPRYSTIYKAPPRYSTVFIHDHYSFPLKNSKGKTWAVVSLRNEHHRSASFSAKHVPIIAEGASPITGWVKLDLNSPETIQGITLALRGHAITGANEGGSHTFLDHITSLWSKDQGDPHNFGNSGNASRTNFWGGKLLGTYTFPFSIILPIGDATGGSLPETFREQASGVRVRYELVLKIGRRRLKADSKLRIPIEYRRKTTPSPASELRQLAYQENTAAPGPGLDPCGWTTFSPVDCIGRLLNCQTVILRCTLSLANPLSYTRGSFIPCHLRIESVDEQALDLLASPRTTMLRLCRRVKYLFDAGQGMQQNGKSTASRPRYETSNVGQAVWSHDQNFDVNGINSRVRWLTGEIPLSKELPPSSDVLSFGAEYAVVLLPFESATFLPERDTQLQTYKVEIATEYAEGPAPTSRRASVNQIEASWATSATRDEPNAIAASHSNPFQLVT</sequence>
<evidence type="ECO:0008006" key="5">
    <source>
        <dbReference type="Google" id="ProtNLM"/>
    </source>
</evidence>
<dbReference type="AlphaFoldDB" id="A0A9W9ADL1"/>
<accession>A0A9W9ADL1</accession>
<dbReference type="SUPFAM" id="SSF81296">
    <property type="entry name" value="E set domains"/>
    <property type="match status" value="1"/>
</dbReference>
<proteinExistence type="predicted"/>
<gene>
    <name evidence="2" type="ORF">J3R30DRAFT_2908531</name>
    <name evidence="3" type="ORF">J3R30DRAFT_823196</name>
</gene>
<evidence type="ECO:0000256" key="1">
    <source>
        <dbReference type="SAM" id="MobiDB-lite"/>
    </source>
</evidence>
<protein>
    <recommendedName>
        <fullName evidence="5">Arrestin-like N-terminal domain-containing protein</fullName>
    </recommendedName>
</protein>
<comment type="caution">
    <text evidence="2">The sequence shown here is derived from an EMBL/GenBank/DDBJ whole genome shotgun (WGS) entry which is preliminary data.</text>
</comment>
<keyword evidence="4" id="KW-1185">Reference proteome</keyword>
<dbReference type="EMBL" id="JAOTPV010000002">
    <property type="protein sequence ID" value="KAJ4487621.1"/>
    <property type="molecule type" value="Genomic_DNA"/>
</dbReference>
<dbReference type="Proteomes" id="UP001150266">
    <property type="component" value="Unassembled WGS sequence"/>
</dbReference>
<dbReference type="EMBL" id="JAOTPV010000009">
    <property type="protein sequence ID" value="KAJ4478488.1"/>
    <property type="molecule type" value="Genomic_DNA"/>
</dbReference>
<dbReference type="OrthoDB" id="3262423at2759"/>
<organism evidence="2 4">
    <name type="scientific">Lentinula aciculospora</name>
    <dbReference type="NCBI Taxonomy" id="153920"/>
    <lineage>
        <taxon>Eukaryota</taxon>
        <taxon>Fungi</taxon>
        <taxon>Dikarya</taxon>
        <taxon>Basidiomycota</taxon>
        <taxon>Agaricomycotina</taxon>
        <taxon>Agaricomycetes</taxon>
        <taxon>Agaricomycetidae</taxon>
        <taxon>Agaricales</taxon>
        <taxon>Marasmiineae</taxon>
        <taxon>Omphalotaceae</taxon>
        <taxon>Lentinula</taxon>
    </lineage>
</organism>
<dbReference type="InterPro" id="IPR014756">
    <property type="entry name" value="Ig_E-set"/>
</dbReference>
<name>A0A9W9ADL1_9AGAR</name>
<feature type="compositionally biased region" description="Polar residues" evidence="1">
    <location>
        <begin position="443"/>
        <end position="452"/>
    </location>
</feature>
<reference evidence="2" key="1">
    <citation type="submission" date="2022-08" db="EMBL/GenBank/DDBJ databases">
        <title>A Global Phylogenomic Analysis of the Shiitake Genus Lentinula.</title>
        <authorList>
            <consortium name="DOE Joint Genome Institute"/>
            <person name="Sierra-Patev S."/>
            <person name="Min B."/>
            <person name="Naranjo-Ortiz M."/>
            <person name="Looney B."/>
            <person name="Konkel Z."/>
            <person name="Slot J.C."/>
            <person name="Sakamoto Y."/>
            <person name="Steenwyk J.L."/>
            <person name="Rokas A."/>
            <person name="Carro J."/>
            <person name="Camarero S."/>
            <person name="Ferreira P."/>
            <person name="Molpeceres G."/>
            <person name="Ruiz-Duenas F.J."/>
            <person name="Serrano A."/>
            <person name="Henrissat B."/>
            <person name="Drula E."/>
            <person name="Hughes K.W."/>
            <person name="Mata J.L."/>
            <person name="Ishikawa N.K."/>
            <person name="Vargas-Isla R."/>
            <person name="Ushijima S."/>
            <person name="Smith C.A."/>
            <person name="Ahrendt S."/>
            <person name="Andreopoulos W."/>
            <person name="He G."/>
            <person name="Labutti K."/>
            <person name="Lipzen A."/>
            <person name="Ng V."/>
            <person name="Riley R."/>
            <person name="Sandor L."/>
            <person name="Barry K."/>
            <person name="Martinez A.T."/>
            <person name="Xiao Y."/>
            <person name="Gibbons J.G."/>
            <person name="Terashima K."/>
            <person name="Grigoriev I.V."/>
            <person name="Hibbett D.S."/>
        </authorList>
    </citation>
    <scope>NUCLEOTIDE SEQUENCE</scope>
    <source>
        <strain evidence="2">JLM2183</strain>
    </source>
</reference>
<dbReference type="Gene3D" id="2.60.40.640">
    <property type="match status" value="1"/>
</dbReference>